<dbReference type="EMBL" id="JAMTCK010000025">
    <property type="protein sequence ID" value="MCP2170152.1"/>
    <property type="molecule type" value="Genomic_DNA"/>
</dbReference>
<reference evidence="3" key="1">
    <citation type="submission" date="2022-06" db="EMBL/GenBank/DDBJ databases">
        <title>Genomic Encyclopedia of Archaeal and Bacterial Type Strains, Phase II (KMG-II): from individual species to whole genera.</title>
        <authorList>
            <person name="Goeker M."/>
        </authorList>
    </citation>
    <scope>NUCLEOTIDE SEQUENCE</scope>
    <source>
        <strain evidence="3">DSM 43935</strain>
    </source>
</reference>
<evidence type="ECO:0000259" key="2">
    <source>
        <dbReference type="Pfam" id="PF18896"/>
    </source>
</evidence>
<evidence type="ECO:0000256" key="1">
    <source>
        <dbReference type="SAM" id="MobiDB-lite"/>
    </source>
</evidence>
<feature type="region of interest" description="Disordered" evidence="1">
    <location>
        <begin position="123"/>
        <end position="163"/>
    </location>
</feature>
<accession>A0AAE3KKG9</accession>
<dbReference type="Proteomes" id="UP001206128">
    <property type="component" value="Unassembled WGS sequence"/>
</dbReference>
<dbReference type="SUPFAM" id="SSF53955">
    <property type="entry name" value="Lysozyme-like"/>
    <property type="match status" value="1"/>
</dbReference>
<proteinExistence type="predicted"/>
<organism evidence="3 4">
    <name type="scientific">Goodfellowiella coeruleoviolacea</name>
    <dbReference type="NCBI Taxonomy" id="334858"/>
    <lineage>
        <taxon>Bacteria</taxon>
        <taxon>Bacillati</taxon>
        <taxon>Actinomycetota</taxon>
        <taxon>Actinomycetes</taxon>
        <taxon>Pseudonocardiales</taxon>
        <taxon>Pseudonocardiaceae</taxon>
        <taxon>Goodfellowiella</taxon>
    </lineage>
</organism>
<comment type="caution">
    <text evidence="3">The sequence shown here is derived from an EMBL/GenBank/DDBJ whole genome shotgun (WGS) entry which is preliminary data.</text>
</comment>
<feature type="domain" description="Transglycosylase SLT" evidence="2">
    <location>
        <begin position="11"/>
        <end position="105"/>
    </location>
</feature>
<evidence type="ECO:0000313" key="4">
    <source>
        <dbReference type="Proteomes" id="UP001206128"/>
    </source>
</evidence>
<sequence length="272" mass="28929">MPQLTDEEIARHAADAGFTGSDLETAVAVALAESHGDSDALGDLHLRTEVYGPSVGLWQIRSVNPGHGGWFDQAHRNEQANLDPATNARNAYAIRERYGWRDWSTYTSGRYRQFLDRAQRAVRSPNAGTAPAPSTPDPAAGQRSSQSVQPVQSQRGSSNPGGMAVDLAELIRSMQRLLNPGKQISDAARMVQAGTRVAAGAFGGTAGAGVAASANARTVQECTAQAERSAQELERMRAGMKSVHDAQSADDRARATQLNLLVDPAIQRNATA</sequence>
<dbReference type="RefSeq" id="WP_253780035.1">
    <property type="nucleotide sequence ID" value="NZ_JAMTCK010000025.1"/>
</dbReference>
<evidence type="ECO:0000313" key="3">
    <source>
        <dbReference type="EMBL" id="MCP2170152.1"/>
    </source>
</evidence>
<dbReference type="Pfam" id="PF18896">
    <property type="entry name" value="SLT_3"/>
    <property type="match status" value="1"/>
</dbReference>
<protein>
    <recommendedName>
        <fullName evidence="2">Transglycosylase SLT domain-containing protein</fullName>
    </recommendedName>
</protein>
<name>A0AAE3KKG9_9PSEU</name>
<gene>
    <name evidence="3" type="ORF">LX83_007043</name>
</gene>
<keyword evidence="4" id="KW-1185">Reference proteome</keyword>
<dbReference type="AlphaFoldDB" id="A0AAE3KKG9"/>
<feature type="compositionally biased region" description="Low complexity" evidence="1">
    <location>
        <begin position="127"/>
        <end position="158"/>
    </location>
</feature>
<dbReference type="InterPro" id="IPR023346">
    <property type="entry name" value="Lysozyme-like_dom_sf"/>
</dbReference>
<dbReference type="InterPro" id="IPR043992">
    <property type="entry name" value="SLT_3"/>
</dbReference>